<gene>
    <name evidence="2" type="primary">LOC117645523</name>
</gene>
<dbReference type="OrthoDB" id="77878at2759"/>
<keyword evidence="1" id="KW-1185">Reference proteome</keyword>
<name>A0A6P8YWP3_THRPL</name>
<reference evidence="2" key="1">
    <citation type="submission" date="2025-08" db="UniProtKB">
        <authorList>
            <consortium name="RefSeq"/>
        </authorList>
    </citation>
    <scope>IDENTIFICATION</scope>
    <source>
        <tissue evidence="2">Total insect</tissue>
    </source>
</reference>
<proteinExistence type="predicted"/>
<organism evidence="2">
    <name type="scientific">Thrips palmi</name>
    <name type="common">Melon thrips</name>
    <dbReference type="NCBI Taxonomy" id="161013"/>
    <lineage>
        <taxon>Eukaryota</taxon>
        <taxon>Metazoa</taxon>
        <taxon>Ecdysozoa</taxon>
        <taxon>Arthropoda</taxon>
        <taxon>Hexapoda</taxon>
        <taxon>Insecta</taxon>
        <taxon>Pterygota</taxon>
        <taxon>Neoptera</taxon>
        <taxon>Paraneoptera</taxon>
        <taxon>Thysanoptera</taxon>
        <taxon>Terebrantia</taxon>
        <taxon>Thripoidea</taxon>
        <taxon>Thripidae</taxon>
        <taxon>Thrips</taxon>
    </lineage>
</organism>
<dbReference type="Pfam" id="PF05705">
    <property type="entry name" value="DUF829"/>
    <property type="match status" value="1"/>
</dbReference>
<dbReference type="GO" id="GO:0017171">
    <property type="term" value="F:serine hydrolase activity"/>
    <property type="evidence" value="ECO:0007669"/>
    <property type="project" value="TreeGrafter"/>
</dbReference>
<dbReference type="Proteomes" id="UP000515158">
    <property type="component" value="Unplaced"/>
</dbReference>
<dbReference type="InterPro" id="IPR008547">
    <property type="entry name" value="DUF829_TMEM53"/>
</dbReference>
<dbReference type="SUPFAM" id="SSF53474">
    <property type="entry name" value="alpha/beta-Hydrolases"/>
    <property type="match status" value="1"/>
</dbReference>
<dbReference type="Gene3D" id="3.40.50.1820">
    <property type="entry name" value="alpha/beta hydrolase"/>
    <property type="match status" value="1"/>
</dbReference>
<protein>
    <submittedName>
        <fullName evidence="2">Transmembrane protein 53-A isoform X2</fullName>
    </submittedName>
</protein>
<evidence type="ECO:0000313" key="1">
    <source>
        <dbReference type="Proteomes" id="UP000515158"/>
    </source>
</evidence>
<dbReference type="GeneID" id="117645523"/>
<dbReference type="PANTHER" id="PTHR20908">
    <property type="entry name" value="LD15586P"/>
    <property type="match status" value="1"/>
</dbReference>
<dbReference type="RefSeq" id="XP_034241686.1">
    <property type="nucleotide sequence ID" value="XM_034385795.1"/>
</dbReference>
<dbReference type="AlphaFoldDB" id="A0A6P8YWP3"/>
<dbReference type="InterPro" id="IPR029058">
    <property type="entry name" value="AB_hydrolase_fold"/>
</dbReference>
<sequence length="332" mass="37358">MTGVTVRAALSAVKYQRQHHVNLCGNIFSIAPKAAFTVSTRPCLGVSLFPPTRSFSSQEVTKNLRLMTPEDVKPKVDKKSLAVEIRNDRPLVVFLEWMAAHKNHVKKFTDLYLGSGYDVLVAPLTPSQLLFPRSGSQLIADDLIRFLAENPAYKRVIVHGFSVGGYLWGEICLKMDKHPALPQQIVGQVWDSLVDVVGVSQGVAASIFPKNDTLKKMVNSCIQLHLWMFRNVATKHYEASSAMFHDPPVKAPALVLASRNDPICSFKEMMEVVDGWREQNVKITMKIWDDSPHVGHMRKYRKEYIEELNSFLHGLNLPVVHDKDADKITSKL</sequence>
<dbReference type="PANTHER" id="PTHR20908:SF1">
    <property type="entry name" value="LD15586P"/>
    <property type="match status" value="1"/>
</dbReference>
<keyword evidence="2" id="KW-0472">Membrane</keyword>
<keyword evidence="2" id="KW-0812">Transmembrane</keyword>
<evidence type="ECO:0000313" key="2">
    <source>
        <dbReference type="RefSeq" id="XP_034241686.1"/>
    </source>
</evidence>
<accession>A0A6P8YWP3</accession>